<feature type="domain" description="Peptidase S26" evidence="4">
    <location>
        <begin position="31"/>
        <end position="186"/>
    </location>
</feature>
<proteinExistence type="inferred from homology"/>
<reference evidence="6" key="1">
    <citation type="journal article" date="2019" name="Int. J. Syst. Evol. Microbiol.">
        <title>The Global Catalogue of Microorganisms (GCM) 10K type strain sequencing project: providing services to taxonomists for standard genome sequencing and annotation.</title>
        <authorList>
            <consortium name="The Broad Institute Genomics Platform"/>
            <consortium name="The Broad Institute Genome Sequencing Center for Infectious Disease"/>
            <person name="Wu L."/>
            <person name="Ma J."/>
        </authorList>
    </citation>
    <scope>NUCLEOTIDE SEQUENCE [LARGE SCALE GENOMIC DNA]</scope>
    <source>
        <strain evidence="6">CGMCC 1.12859</strain>
    </source>
</reference>
<dbReference type="GO" id="GO:0009003">
    <property type="term" value="F:signal peptidase activity"/>
    <property type="evidence" value="ECO:0007669"/>
    <property type="project" value="UniProtKB-EC"/>
</dbReference>
<protein>
    <recommendedName>
        <fullName evidence="3">Signal peptidase I</fullName>
        <ecNumber evidence="3">3.4.21.89</ecNumber>
    </recommendedName>
</protein>
<dbReference type="RefSeq" id="WP_345707511.1">
    <property type="nucleotide sequence ID" value="NZ_BAABKV010000001.1"/>
</dbReference>
<dbReference type="InterPro" id="IPR019533">
    <property type="entry name" value="Peptidase_S26"/>
</dbReference>
<name>A0ABW2G381_9ACTN</name>
<dbReference type="Proteomes" id="UP001596435">
    <property type="component" value="Unassembled WGS sequence"/>
</dbReference>
<evidence type="ECO:0000259" key="4">
    <source>
        <dbReference type="Pfam" id="PF10502"/>
    </source>
</evidence>
<sequence>MSSVTERPAAKPAPARRRRSAASLLQGVAIAVGFALLVGGFGLIAMDYRPYRVPTTSMSPTIQPDDTVLARKIGGGSVGRGDIVVFTEQSWGGATMVKRVVAVGGDTVACCDSAGHLTVNGVGVTEPYADVRGGTGAAFSITVPEGRLFLLGDSRFNSLDSRSHLDVASGTVAASDVVAKVEARVWPSSRATFLGRTAAFDALKGPIATRPGLLAPAAYGAVGGAALVLLAGAMGSVASLVRRVSRRRS</sequence>
<accession>A0ABW2G381</accession>
<comment type="similarity">
    <text evidence="2 3">Belongs to the peptidase S26 family.</text>
</comment>
<organism evidence="5 6">
    <name type="scientific">Kitasatospora paranensis</name>
    <dbReference type="NCBI Taxonomy" id="258053"/>
    <lineage>
        <taxon>Bacteria</taxon>
        <taxon>Bacillati</taxon>
        <taxon>Actinomycetota</taxon>
        <taxon>Actinomycetes</taxon>
        <taxon>Kitasatosporales</taxon>
        <taxon>Streptomycetaceae</taxon>
        <taxon>Kitasatospora</taxon>
    </lineage>
</organism>
<keyword evidence="3" id="KW-0812">Transmembrane</keyword>
<feature type="transmembrane region" description="Helical" evidence="3">
    <location>
        <begin position="21"/>
        <end position="46"/>
    </location>
</feature>
<comment type="caution">
    <text evidence="3">Lacks conserved residue(s) required for the propagation of feature annotation.</text>
</comment>
<evidence type="ECO:0000313" key="5">
    <source>
        <dbReference type="EMBL" id="MFC7182516.1"/>
    </source>
</evidence>
<evidence type="ECO:0000313" key="6">
    <source>
        <dbReference type="Proteomes" id="UP001596435"/>
    </source>
</evidence>
<comment type="subcellular location">
    <subcellularLocation>
        <location evidence="1">Cell membrane</location>
        <topology evidence="1">Single-pass type II membrane protein</topology>
    </subcellularLocation>
    <subcellularLocation>
        <location evidence="3">Membrane</location>
        <topology evidence="3">Single-pass type II membrane protein</topology>
    </subcellularLocation>
</comment>
<feature type="transmembrane region" description="Helical" evidence="3">
    <location>
        <begin position="217"/>
        <end position="241"/>
    </location>
</feature>
<keyword evidence="3 5" id="KW-0378">Hydrolase</keyword>
<keyword evidence="3" id="KW-0645">Protease</keyword>
<dbReference type="SUPFAM" id="SSF51306">
    <property type="entry name" value="LexA/Signal peptidase"/>
    <property type="match status" value="1"/>
</dbReference>
<comment type="caution">
    <text evidence="5">The sequence shown here is derived from an EMBL/GenBank/DDBJ whole genome shotgun (WGS) entry which is preliminary data.</text>
</comment>
<keyword evidence="6" id="KW-1185">Reference proteome</keyword>
<dbReference type="PRINTS" id="PR00727">
    <property type="entry name" value="LEADERPTASE"/>
</dbReference>
<evidence type="ECO:0000256" key="3">
    <source>
        <dbReference type="RuleBase" id="RU362042"/>
    </source>
</evidence>
<dbReference type="Pfam" id="PF10502">
    <property type="entry name" value="Peptidase_S26"/>
    <property type="match status" value="1"/>
</dbReference>
<dbReference type="PANTHER" id="PTHR43390:SF1">
    <property type="entry name" value="CHLOROPLAST PROCESSING PEPTIDASE"/>
    <property type="match status" value="1"/>
</dbReference>
<dbReference type="CDD" id="cd06530">
    <property type="entry name" value="S26_SPase_I"/>
    <property type="match status" value="1"/>
</dbReference>
<keyword evidence="3" id="KW-0472">Membrane</keyword>
<evidence type="ECO:0000256" key="2">
    <source>
        <dbReference type="ARBA" id="ARBA00009370"/>
    </source>
</evidence>
<dbReference type="EC" id="3.4.21.89" evidence="3"/>
<comment type="catalytic activity">
    <reaction evidence="3">
        <text>Cleavage of hydrophobic, N-terminal signal or leader sequences from secreted and periplasmic proteins.</text>
        <dbReference type="EC" id="3.4.21.89"/>
    </reaction>
</comment>
<dbReference type="InterPro" id="IPR036286">
    <property type="entry name" value="LexA/Signal_pep-like_sf"/>
</dbReference>
<dbReference type="PANTHER" id="PTHR43390">
    <property type="entry name" value="SIGNAL PEPTIDASE I"/>
    <property type="match status" value="1"/>
</dbReference>
<gene>
    <name evidence="5" type="primary">lepB</name>
    <name evidence="5" type="ORF">ACFQMG_23475</name>
</gene>
<dbReference type="Gene3D" id="2.10.109.10">
    <property type="entry name" value="Umud Fragment, subunit A"/>
    <property type="match status" value="1"/>
</dbReference>
<keyword evidence="3" id="KW-1133">Transmembrane helix</keyword>
<dbReference type="InterPro" id="IPR000223">
    <property type="entry name" value="Pept_S26A_signal_pept_1"/>
</dbReference>
<dbReference type="EMBL" id="JBHTAJ010000048">
    <property type="protein sequence ID" value="MFC7182516.1"/>
    <property type="molecule type" value="Genomic_DNA"/>
</dbReference>
<dbReference type="NCBIfam" id="TIGR02227">
    <property type="entry name" value="sigpep_I_bact"/>
    <property type="match status" value="1"/>
</dbReference>
<evidence type="ECO:0000256" key="1">
    <source>
        <dbReference type="ARBA" id="ARBA00004401"/>
    </source>
</evidence>